<gene>
    <name evidence="1" type="ORF">DERP_006298</name>
</gene>
<protein>
    <submittedName>
        <fullName evidence="1">Uncharacterized protein</fullName>
    </submittedName>
</protein>
<dbReference type="Proteomes" id="UP000887458">
    <property type="component" value="Unassembled WGS sequence"/>
</dbReference>
<accession>A0ABQ8IY15</accession>
<proteinExistence type="predicted"/>
<dbReference type="EMBL" id="NJHN03000099">
    <property type="protein sequence ID" value="KAH9415206.1"/>
    <property type="molecule type" value="Genomic_DNA"/>
</dbReference>
<reference evidence="1 2" key="2">
    <citation type="journal article" date="2022" name="Mol. Biol. Evol.">
        <title>Comparative Genomics Reveals Insights into the Divergent Evolution of Astigmatic Mites and Household Pest Adaptations.</title>
        <authorList>
            <person name="Xiong Q."/>
            <person name="Wan A.T."/>
            <person name="Liu X."/>
            <person name="Fung C.S."/>
            <person name="Xiao X."/>
            <person name="Malainual N."/>
            <person name="Hou J."/>
            <person name="Wang L."/>
            <person name="Wang M."/>
            <person name="Yang K.Y."/>
            <person name="Cui Y."/>
            <person name="Leung E.L."/>
            <person name="Nong W."/>
            <person name="Shin S.K."/>
            <person name="Au S.W."/>
            <person name="Jeong K.Y."/>
            <person name="Chew F.T."/>
            <person name="Hui J.H."/>
            <person name="Leung T.F."/>
            <person name="Tungtrongchitr A."/>
            <person name="Zhong N."/>
            <person name="Liu Z."/>
            <person name="Tsui S.K."/>
        </authorList>
    </citation>
    <scope>NUCLEOTIDE SEQUENCE [LARGE SCALE GENOMIC DNA]</scope>
    <source>
        <strain evidence="1">Derp</strain>
    </source>
</reference>
<evidence type="ECO:0000313" key="2">
    <source>
        <dbReference type="Proteomes" id="UP000887458"/>
    </source>
</evidence>
<feature type="non-terminal residue" evidence="1">
    <location>
        <position position="1"/>
    </location>
</feature>
<keyword evidence="2" id="KW-1185">Reference proteome</keyword>
<comment type="caution">
    <text evidence="1">The sequence shown here is derived from an EMBL/GenBank/DDBJ whole genome shotgun (WGS) entry which is preliminary data.</text>
</comment>
<reference evidence="1 2" key="1">
    <citation type="journal article" date="2018" name="J. Allergy Clin. Immunol.">
        <title>High-quality assembly of Dermatophagoides pteronyssinus genome and transcriptome reveals a wide range of novel allergens.</title>
        <authorList>
            <person name="Liu X.Y."/>
            <person name="Yang K.Y."/>
            <person name="Wang M.Q."/>
            <person name="Kwok J.S."/>
            <person name="Zeng X."/>
            <person name="Yang Z."/>
            <person name="Xiao X.J."/>
            <person name="Lau C.P."/>
            <person name="Li Y."/>
            <person name="Huang Z.M."/>
            <person name="Ba J.G."/>
            <person name="Yim A.K."/>
            <person name="Ouyang C.Y."/>
            <person name="Ngai S.M."/>
            <person name="Chan T.F."/>
            <person name="Leung E.L."/>
            <person name="Liu L."/>
            <person name="Liu Z.G."/>
            <person name="Tsui S.K."/>
        </authorList>
    </citation>
    <scope>NUCLEOTIDE SEQUENCE [LARGE SCALE GENOMIC DNA]</scope>
    <source>
        <strain evidence="1">Derp</strain>
    </source>
</reference>
<organism evidence="1 2">
    <name type="scientific">Dermatophagoides pteronyssinus</name>
    <name type="common">European house dust mite</name>
    <dbReference type="NCBI Taxonomy" id="6956"/>
    <lineage>
        <taxon>Eukaryota</taxon>
        <taxon>Metazoa</taxon>
        <taxon>Ecdysozoa</taxon>
        <taxon>Arthropoda</taxon>
        <taxon>Chelicerata</taxon>
        <taxon>Arachnida</taxon>
        <taxon>Acari</taxon>
        <taxon>Acariformes</taxon>
        <taxon>Sarcoptiformes</taxon>
        <taxon>Astigmata</taxon>
        <taxon>Psoroptidia</taxon>
        <taxon>Analgoidea</taxon>
        <taxon>Pyroglyphidae</taxon>
        <taxon>Dermatophagoidinae</taxon>
        <taxon>Dermatophagoides</taxon>
    </lineage>
</organism>
<sequence>DQSTNDNNLQKKKVFWSNLDTKKIFLLQIDIEVFLGTECGQRQNDYHHDYHGQQQQQNH</sequence>
<name>A0ABQ8IY15_DERPT</name>
<evidence type="ECO:0000313" key="1">
    <source>
        <dbReference type="EMBL" id="KAH9415206.1"/>
    </source>
</evidence>